<evidence type="ECO:0000313" key="4">
    <source>
        <dbReference type="EMBL" id="KAF7639954.1"/>
    </source>
</evidence>
<evidence type="ECO:0000313" key="5">
    <source>
        <dbReference type="Proteomes" id="UP000605970"/>
    </source>
</evidence>
<protein>
    <recommendedName>
        <fullName evidence="3">Chromatin target of PRMT1 protein C-terminal domain-containing protein</fullName>
    </recommendedName>
</protein>
<dbReference type="Pfam" id="PF13865">
    <property type="entry name" value="FoP_duplication"/>
    <property type="match status" value="1"/>
</dbReference>
<evidence type="ECO:0000259" key="3">
    <source>
        <dbReference type="Pfam" id="PF13865"/>
    </source>
</evidence>
<keyword evidence="5" id="KW-1185">Reference proteome</keyword>
<organism evidence="4 5">
    <name type="scientific">Meloidogyne graminicola</name>
    <dbReference type="NCBI Taxonomy" id="189291"/>
    <lineage>
        <taxon>Eukaryota</taxon>
        <taxon>Metazoa</taxon>
        <taxon>Ecdysozoa</taxon>
        <taxon>Nematoda</taxon>
        <taxon>Chromadorea</taxon>
        <taxon>Rhabditida</taxon>
        <taxon>Tylenchina</taxon>
        <taxon>Tylenchomorpha</taxon>
        <taxon>Tylenchoidea</taxon>
        <taxon>Meloidogynidae</taxon>
        <taxon>Meloidogyninae</taxon>
        <taxon>Meloidogyne</taxon>
    </lineage>
</organism>
<feature type="domain" description="Chromatin target of PRMT1 protein C-terminal" evidence="3">
    <location>
        <begin position="95"/>
        <end position="139"/>
    </location>
</feature>
<sequence length="150" mass="18648">KKLPSYDRYCYDSSKEEVYTREKDAEIPVVRFKFDPDEIPFKLYSDSLSRKPIQHRLSFKPRISPFFRRPIRNNFNFKRPFRRHFIGEWRTWYSRGRGEWNNGYRDGYRKNRRTDNNNNNKRYKKTVAELDRELDEYMNANKHPRVHFKN</sequence>
<evidence type="ECO:0000256" key="1">
    <source>
        <dbReference type="ARBA" id="ARBA00022884"/>
    </source>
</evidence>
<dbReference type="Proteomes" id="UP000605970">
    <property type="component" value="Unassembled WGS sequence"/>
</dbReference>
<gene>
    <name evidence="4" type="ORF">Mgra_00000396</name>
</gene>
<feature type="coiled-coil region" evidence="2">
    <location>
        <begin position="113"/>
        <end position="140"/>
    </location>
</feature>
<feature type="non-terminal residue" evidence="4">
    <location>
        <position position="1"/>
    </location>
</feature>
<dbReference type="GO" id="GO:0003723">
    <property type="term" value="F:RNA binding"/>
    <property type="evidence" value="ECO:0007669"/>
    <property type="project" value="UniProtKB-KW"/>
</dbReference>
<proteinExistence type="predicted"/>
<keyword evidence="1" id="KW-0694">RNA-binding</keyword>
<comment type="caution">
    <text evidence="4">The sequence shown here is derived from an EMBL/GenBank/DDBJ whole genome shotgun (WGS) entry which is preliminary data.</text>
</comment>
<dbReference type="AlphaFoldDB" id="A0A8T0A1J3"/>
<dbReference type="OrthoDB" id="5877901at2759"/>
<evidence type="ECO:0000256" key="2">
    <source>
        <dbReference type="SAM" id="Coils"/>
    </source>
</evidence>
<dbReference type="InterPro" id="IPR025715">
    <property type="entry name" value="FoP_C"/>
</dbReference>
<name>A0A8T0A1J3_9BILA</name>
<accession>A0A8T0A1J3</accession>
<keyword evidence="2" id="KW-0175">Coiled coil</keyword>
<reference evidence="4" key="1">
    <citation type="journal article" date="2020" name="Ecol. Evol.">
        <title>Genome structure and content of the rice root-knot nematode (Meloidogyne graminicola).</title>
        <authorList>
            <person name="Phan N.T."/>
            <person name="Danchin E.G.J."/>
            <person name="Klopp C."/>
            <person name="Perfus-Barbeoch L."/>
            <person name="Kozlowski D.K."/>
            <person name="Koutsovoulos G.D."/>
            <person name="Lopez-Roques C."/>
            <person name="Bouchez O."/>
            <person name="Zahm M."/>
            <person name="Besnard G."/>
            <person name="Bellafiore S."/>
        </authorList>
    </citation>
    <scope>NUCLEOTIDE SEQUENCE</scope>
    <source>
        <strain evidence="4">VN-18</strain>
    </source>
</reference>
<dbReference type="EMBL" id="JABEBT010000002">
    <property type="protein sequence ID" value="KAF7639954.1"/>
    <property type="molecule type" value="Genomic_DNA"/>
</dbReference>